<proteinExistence type="inferred from homology"/>
<accession>A0ABD2IVT9</accession>
<keyword evidence="4" id="KW-0158">Chromosome</keyword>
<dbReference type="AlphaFoldDB" id="A0ABD2IVT9"/>
<keyword evidence="11" id="KW-1185">Reference proteome</keyword>
<name>A0ABD2IVT9_HETSC</name>
<dbReference type="PANTHER" id="PTHR45810:SF1">
    <property type="entry name" value="HISTONE H3-LIKE CENTROMERIC PROTEIN A"/>
    <property type="match status" value="1"/>
</dbReference>
<keyword evidence="7" id="KW-0544">Nucleosome core</keyword>
<comment type="caution">
    <text evidence="10">The sequence shown here is derived from an EMBL/GenBank/DDBJ whole genome shotgun (WGS) entry which is preliminary data.</text>
</comment>
<evidence type="ECO:0000256" key="2">
    <source>
        <dbReference type="ARBA" id="ARBA00004286"/>
    </source>
</evidence>
<evidence type="ECO:0000256" key="1">
    <source>
        <dbReference type="ARBA" id="ARBA00004123"/>
    </source>
</evidence>
<dbReference type="InterPro" id="IPR000164">
    <property type="entry name" value="Histone_H3/CENP-A"/>
</dbReference>
<feature type="domain" description="Core Histone H2A/H2B/H3" evidence="9">
    <location>
        <begin position="83"/>
        <end position="169"/>
    </location>
</feature>
<dbReference type="GO" id="GO:0005634">
    <property type="term" value="C:nucleus"/>
    <property type="evidence" value="ECO:0007669"/>
    <property type="project" value="UniProtKB-SubCell"/>
</dbReference>
<feature type="compositionally biased region" description="Basic residues" evidence="8">
    <location>
        <begin position="1"/>
        <end position="13"/>
    </location>
</feature>
<evidence type="ECO:0000256" key="6">
    <source>
        <dbReference type="ARBA" id="ARBA00023242"/>
    </source>
</evidence>
<comment type="similarity">
    <text evidence="3">Belongs to the histone H3 family.</text>
</comment>
<dbReference type="GO" id="GO:0003677">
    <property type="term" value="F:DNA binding"/>
    <property type="evidence" value="ECO:0007669"/>
    <property type="project" value="UniProtKB-KW"/>
</dbReference>
<evidence type="ECO:0000313" key="11">
    <source>
        <dbReference type="Proteomes" id="UP001620645"/>
    </source>
</evidence>
<keyword evidence="6" id="KW-0539">Nucleus</keyword>
<dbReference type="Pfam" id="PF00125">
    <property type="entry name" value="Histone"/>
    <property type="match status" value="1"/>
</dbReference>
<evidence type="ECO:0000259" key="9">
    <source>
        <dbReference type="Pfam" id="PF00125"/>
    </source>
</evidence>
<feature type="region of interest" description="Disordered" evidence="8">
    <location>
        <begin position="1"/>
        <end position="72"/>
    </location>
</feature>
<sequence>MARTKQIAKKRMSEKKATEQDALVSKQNLPTQAVKKAGSDMGHRAKRQLATKSAPNRRPRYQASHLLPPPEEPLQQKRFKKRGALALQEIRKFQESVNLLIPRSTFFRVVREVTMKFADGMRWQGKALLALQTMTECHLVNMFEDVNMCALHAGRVTIMPKDIALVRKIRGETPLAPSSGLRQTNRRR</sequence>
<evidence type="ECO:0000313" key="10">
    <source>
        <dbReference type="EMBL" id="KAL3083386.1"/>
    </source>
</evidence>
<dbReference type="CDD" id="cd22911">
    <property type="entry name" value="HFD_H3"/>
    <property type="match status" value="1"/>
</dbReference>
<evidence type="ECO:0000256" key="8">
    <source>
        <dbReference type="SAM" id="MobiDB-lite"/>
    </source>
</evidence>
<dbReference type="EMBL" id="JBICCN010000254">
    <property type="protein sequence ID" value="KAL3083386.1"/>
    <property type="molecule type" value="Genomic_DNA"/>
</dbReference>
<evidence type="ECO:0000256" key="7">
    <source>
        <dbReference type="ARBA" id="ARBA00023269"/>
    </source>
</evidence>
<comment type="subcellular location">
    <subcellularLocation>
        <location evidence="2">Chromosome</location>
    </subcellularLocation>
    <subcellularLocation>
        <location evidence="1">Nucleus</location>
    </subcellularLocation>
</comment>
<reference evidence="10 11" key="1">
    <citation type="submission" date="2024-10" db="EMBL/GenBank/DDBJ databases">
        <authorList>
            <person name="Kim D."/>
        </authorList>
    </citation>
    <scope>NUCLEOTIDE SEQUENCE [LARGE SCALE GENOMIC DNA]</scope>
    <source>
        <strain evidence="10">Taebaek</strain>
    </source>
</reference>
<keyword evidence="5" id="KW-0238">DNA-binding</keyword>
<dbReference type="PANTHER" id="PTHR45810">
    <property type="entry name" value="HISTONE H3.2"/>
    <property type="match status" value="1"/>
</dbReference>
<dbReference type="InterPro" id="IPR009072">
    <property type="entry name" value="Histone-fold"/>
</dbReference>
<protein>
    <recommendedName>
        <fullName evidence="9">Core Histone H2A/H2B/H3 domain-containing protein</fullName>
    </recommendedName>
</protein>
<gene>
    <name evidence="10" type="ORF">niasHS_011188</name>
</gene>
<dbReference type="SUPFAM" id="SSF47113">
    <property type="entry name" value="Histone-fold"/>
    <property type="match status" value="1"/>
</dbReference>
<evidence type="ECO:0000256" key="3">
    <source>
        <dbReference type="ARBA" id="ARBA00010343"/>
    </source>
</evidence>
<dbReference type="FunFam" id="1.10.20.10:FF:000085">
    <property type="entry name" value="Histone H3.2"/>
    <property type="match status" value="1"/>
</dbReference>
<evidence type="ECO:0000256" key="4">
    <source>
        <dbReference type="ARBA" id="ARBA00022454"/>
    </source>
</evidence>
<dbReference type="GO" id="GO:0000786">
    <property type="term" value="C:nucleosome"/>
    <property type="evidence" value="ECO:0007669"/>
    <property type="project" value="UniProtKB-KW"/>
</dbReference>
<dbReference type="Gene3D" id="1.10.20.10">
    <property type="entry name" value="Histone, subunit A"/>
    <property type="match status" value="1"/>
</dbReference>
<dbReference type="Proteomes" id="UP001620645">
    <property type="component" value="Unassembled WGS sequence"/>
</dbReference>
<dbReference type="PRINTS" id="PR00622">
    <property type="entry name" value="HISTONEH3"/>
</dbReference>
<organism evidence="10 11">
    <name type="scientific">Heterodera schachtii</name>
    <name type="common">Sugarbeet cyst nematode worm</name>
    <name type="synonym">Tylenchus schachtii</name>
    <dbReference type="NCBI Taxonomy" id="97005"/>
    <lineage>
        <taxon>Eukaryota</taxon>
        <taxon>Metazoa</taxon>
        <taxon>Ecdysozoa</taxon>
        <taxon>Nematoda</taxon>
        <taxon>Chromadorea</taxon>
        <taxon>Rhabditida</taxon>
        <taxon>Tylenchina</taxon>
        <taxon>Tylenchomorpha</taxon>
        <taxon>Tylenchoidea</taxon>
        <taxon>Heteroderidae</taxon>
        <taxon>Heteroderinae</taxon>
        <taxon>Heterodera</taxon>
    </lineage>
</organism>
<evidence type="ECO:0000256" key="5">
    <source>
        <dbReference type="ARBA" id="ARBA00023125"/>
    </source>
</evidence>
<dbReference type="InterPro" id="IPR007125">
    <property type="entry name" value="H2A/H2B/H3"/>
</dbReference>
<dbReference type="SMART" id="SM00428">
    <property type="entry name" value="H3"/>
    <property type="match status" value="1"/>
</dbReference>
<feature type="compositionally biased region" description="Basic residues" evidence="8">
    <location>
        <begin position="44"/>
        <end position="60"/>
    </location>
</feature>